<feature type="compositionally biased region" description="Acidic residues" evidence="6">
    <location>
        <begin position="1545"/>
        <end position="1559"/>
    </location>
</feature>
<protein>
    <submittedName>
        <fullName evidence="7">Uncharacterized protein</fullName>
    </submittedName>
</protein>
<dbReference type="GO" id="GO:0046872">
    <property type="term" value="F:metal ion binding"/>
    <property type="evidence" value="ECO:0007669"/>
    <property type="project" value="InterPro"/>
</dbReference>
<dbReference type="Gene3D" id="2.130.10.10">
    <property type="entry name" value="YVTN repeat-like/Quinoprotein amine dehydrogenase"/>
    <property type="match status" value="1"/>
</dbReference>
<feature type="region of interest" description="Disordered" evidence="6">
    <location>
        <begin position="1527"/>
        <end position="1652"/>
    </location>
</feature>
<dbReference type="InterPro" id="IPR037252">
    <property type="entry name" value="Mib_Herc2_sf"/>
</dbReference>
<evidence type="ECO:0000256" key="5">
    <source>
        <dbReference type="ARBA" id="ARBA00023242"/>
    </source>
</evidence>
<dbReference type="OMA" id="ANFNNAC"/>
<dbReference type="GO" id="GO:0005634">
    <property type="term" value="C:nucleus"/>
    <property type="evidence" value="ECO:0007669"/>
    <property type="project" value="UniProtKB-SubCell"/>
</dbReference>
<dbReference type="PROSITE" id="PS50896">
    <property type="entry name" value="LISH"/>
    <property type="match status" value="1"/>
</dbReference>
<proteinExistence type="inferred from homology"/>
<dbReference type="InterPro" id="IPR011989">
    <property type="entry name" value="ARM-like"/>
</dbReference>
<dbReference type="InterPro" id="IPR015943">
    <property type="entry name" value="WD40/YVTN_repeat-like_dom_sf"/>
</dbReference>
<feature type="compositionally biased region" description="Acidic residues" evidence="6">
    <location>
        <begin position="1570"/>
        <end position="1607"/>
    </location>
</feature>
<organism evidence="7">
    <name type="scientific">Trypanosoma vivax (strain Y486)</name>
    <dbReference type="NCBI Taxonomy" id="1055687"/>
    <lineage>
        <taxon>Eukaryota</taxon>
        <taxon>Discoba</taxon>
        <taxon>Euglenozoa</taxon>
        <taxon>Kinetoplastea</taxon>
        <taxon>Metakinetoplastina</taxon>
        <taxon>Trypanosomatida</taxon>
        <taxon>Trypanosomatidae</taxon>
        <taxon>Trypanosoma</taxon>
        <taxon>Duttonella</taxon>
    </lineage>
</organism>
<dbReference type="UniPathway" id="UPA00143"/>
<evidence type="ECO:0000256" key="2">
    <source>
        <dbReference type="ARBA" id="ARBA00004906"/>
    </source>
</evidence>
<sequence>MLAVMRRLRNEDNADEETSILQSNEVHDLINAVSNVRNNQAGEALSYEDSTAVSSVSVESAKEIIRRIMRVQKSLKTLKQRLGILNGIGSSGELLTSSGDENTEGPLTLLQQYAKLQLFLWGHLAKLFHDEHQRCVDVYSRTLSLQDRVPFETLIATVHRNTPFCDYMGEVIDTAFERNILRTEVGNSPMQDALVKYVKIMEKIQVIATYTGLLVVEGSRESFLDPMPIQDLCKAVVEEKKRLKRLIPLSLTFTMLEQDDQAVSEAFFQRLPHVLLQRLRHLAHQLFGYPENGELVHVHGVKSPFRYYSAIIQSHLNSPLSSRRASPEIAPEGTKKASCSVNAVKCSESSKNPESPQCSATGFHEQTSVCLRQESTVEMGAMYNQEDKTICKNDIGGGHKPIKRRKLETMDTLVNNRESCSSWEPMKGEKVGRGPSWHFYDQGNGCDMGEVVDVSATEEVLVRWSKSIDSKLKNDASSRIFRYKYRKPYEQVVSWNRFLNTQTMKVEDINIRLEEFMLNCAVAGALGHQKESVLPALQFQTIETMIHVLDKVNLSYTASVVATMQGDGGSEEGVHKNETSILFDSNTTIDTYLCWDEATYFAKEQYRRNREIVARVGWLLNSLLAHKKLALVFLELGGLQRIMRFSSDGMESAITYSCCIVLSPLARGIVFENLLRFHGDYFESVLKFILHQWQNASSHDVQASAGGFLFHALSFPPVIVYFDAHQGPQITLSTLERLLQDSEERSDVICPGVALAALKCAYVYLVSHLMLSTRVIFRKHRLLSVLVTNSSQERSLPRDPATIESVLGLLATPLPKIPDISIETIHSFLARDRLAAFRFLVDNNFHQLLLRCVQFYFSQSRWELLIASLNVLCVLTVVPFVRPLVADARYPDSGVVHLIMIVSELTSAFQNGNASRESHLIPCAATALQILLHLACPPTDKSDEVVVSTFNRICGVIRASDGVRTLLEVLRIRKDGTMSAKLQLFPVVARALQLMVALRRYADTQPLFDALGVSVVARELLAQYDDVQKEYLSMMNPHYSASDAQPTGRFMENIKCFLFDEKRQEMPTISMDAVELEQRQAIIARSCMNYSRESLLELISRHLESEGLQDAAAVIRRDALLAADGAALPQSNSFPLDHAPSTIGAPTLDGIIRSYLRQQHERCTNPIATLPEFDLRKSHVYYPLEAPVDQTRNAFNRRLARKMGLDFTLRTMANESHLIYRYPGYLFDITGEGDDLQGNSIAFCDNGDVLIVGTSEGGIALFDAFPDNSTSDKLLEQHLVFDNDGVQDISVSRDGTLLAAISTDHKIAVMSRSELPVTKFNVEGSRAAMFSRCNAYLLTTCDEQHTCRLYDLGSQSEVRHFSDPSWVGENLNNVATFDATSQLVLSDAVLWDVRCGDKPIYRFDRFTESFCNAFHPFNPLVMIDEKVWDLRTLTMLKTVPCFRNSTSFHTNPLGRVIYSFRESSTLPESPASVLSAVESYTFGSVFSTELRPAFRAFAIDPSDRYCAAILEKEAEAVVRVFSASSGPLPGHRTFPLPQDDLGHEGDEELGDNEDDEEIDNGSFWSSVGDAVDEDDDEDDEDDDDDDDDDNEDEDDDDDDDDDGDGNDNFDAGDGGNSDDSGSDYEWEGDIYTDDACSQVEENSSVITGENADDWEVGSGTIASALGTNERSLDESLDST</sequence>
<dbReference type="GO" id="GO:0004842">
    <property type="term" value="F:ubiquitin-protein transferase activity"/>
    <property type="evidence" value="ECO:0007669"/>
    <property type="project" value="InterPro"/>
</dbReference>
<keyword evidence="5" id="KW-0539">Nucleus</keyword>
<gene>
    <name evidence="7" type="ORF">TVY486_1103270</name>
</gene>
<dbReference type="EMBL" id="HE573027">
    <property type="protein sequence ID" value="CCC52843.1"/>
    <property type="molecule type" value="Genomic_DNA"/>
</dbReference>
<dbReference type="GO" id="GO:0080008">
    <property type="term" value="C:Cul4-RING E3 ubiquitin ligase complex"/>
    <property type="evidence" value="ECO:0007669"/>
    <property type="project" value="TreeGrafter"/>
</dbReference>
<evidence type="ECO:0000256" key="4">
    <source>
        <dbReference type="ARBA" id="ARBA00022786"/>
    </source>
</evidence>
<evidence type="ECO:0000256" key="3">
    <source>
        <dbReference type="ARBA" id="ARBA00008845"/>
    </source>
</evidence>
<dbReference type="SUPFAM" id="SSF48371">
    <property type="entry name" value="ARM repeat"/>
    <property type="match status" value="1"/>
</dbReference>
<accession>G0UAL0</accession>
<comment type="similarity">
    <text evidence="3">Belongs to the VPRBP/DCAF1 family.</text>
</comment>
<dbReference type="SUPFAM" id="SSF159034">
    <property type="entry name" value="Mib/herc2 domain-like"/>
    <property type="match status" value="1"/>
</dbReference>
<dbReference type="InterPro" id="IPR033270">
    <property type="entry name" value="VPRBP/DCAF1"/>
</dbReference>
<name>G0UAL0_TRYVY</name>
<comment type="pathway">
    <text evidence="2">Protein modification; protein ubiquitination.</text>
</comment>
<dbReference type="PANTHER" id="PTHR13129">
    <property type="entry name" value="VPRBP PROTEIN-RELATED"/>
    <property type="match status" value="1"/>
</dbReference>
<dbReference type="GO" id="GO:0016567">
    <property type="term" value="P:protein ubiquitination"/>
    <property type="evidence" value="ECO:0007669"/>
    <property type="project" value="UniProtKB-UniPathway"/>
</dbReference>
<comment type="subcellular location">
    <subcellularLocation>
        <location evidence="1">Nucleus</location>
    </subcellularLocation>
</comment>
<reference evidence="7" key="1">
    <citation type="journal article" date="2012" name="Proc. Natl. Acad. Sci. U.S.A.">
        <title>Antigenic diversity is generated by distinct evolutionary mechanisms in African trypanosome species.</title>
        <authorList>
            <person name="Jackson A.P."/>
            <person name="Berry A."/>
            <person name="Aslett M."/>
            <person name="Allison H.C."/>
            <person name="Burton P."/>
            <person name="Vavrova-Anderson J."/>
            <person name="Brown R."/>
            <person name="Browne H."/>
            <person name="Corton N."/>
            <person name="Hauser H."/>
            <person name="Gamble J."/>
            <person name="Gilderthorp R."/>
            <person name="Marcello L."/>
            <person name="McQuillan J."/>
            <person name="Otto T.D."/>
            <person name="Quail M.A."/>
            <person name="Sanders M.J."/>
            <person name="van Tonder A."/>
            <person name="Ginger M.L."/>
            <person name="Field M.C."/>
            <person name="Barry J.D."/>
            <person name="Hertz-Fowler C."/>
            <person name="Berriman M."/>
        </authorList>
    </citation>
    <scope>NUCLEOTIDE SEQUENCE</scope>
    <source>
        <strain evidence="7">Y486</strain>
    </source>
</reference>
<dbReference type="VEuPathDB" id="TriTrypDB:TvY486_1103270"/>
<evidence type="ECO:0000256" key="6">
    <source>
        <dbReference type="SAM" id="MobiDB-lite"/>
    </source>
</evidence>
<dbReference type="PANTHER" id="PTHR13129:SF4">
    <property type="entry name" value="DDB1- AND CUL4-ASSOCIATED FACTOR 1"/>
    <property type="match status" value="1"/>
</dbReference>
<dbReference type="Gene3D" id="1.25.10.10">
    <property type="entry name" value="Leucine-rich Repeat Variant"/>
    <property type="match status" value="1"/>
</dbReference>
<keyword evidence="4" id="KW-0833">Ubl conjugation pathway</keyword>
<dbReference type="InterPro" id="IPR006594">
    <property type="entry name" value="LisH"/>
</dbReference>
<feature type="compositionally biased region" description="Acidic residues" evidence="6">
    <location>
        <begin position="1620"/>
        <end position="1632"/>
    </location>
</feature>
<dbReference type="InterPro" id="IPR036322">
    <property type="entry name" value="WD40_repeat_dom_sf"/>
</dbReference>
<evidence type="ECO:0000256" key="1">
    <source>
        <dbReference type="ARBA" id="ARBA00004123"/>
    </source>
</evidence>
<dbReference type="SUPFAM" id="SSF50978">
    <property type="entry name" value="WD40 repeat-like"/>
    <property type="match status" value="1"/>
</dbReference>
<dbReference type="InterPro" id="IPR016024">
    <property type="entry name" value="ARM-type_fold"/>
</dbReference>
<evidence type="ECO:0000313" key="7">
    <source>
        <dbReference type="EMBL" id="CCC52843.1"/>
    </source>
</evidence>